<protein>
    <submittedName>
        <fullName evidence="3">Glycosyl hydrolase family 35</fullName>
    </submittedName>
</protein>
<dbReference type="Pfam" id="PF18120">
    <property type="entry name" value="DUF5597"/>
    <property type="match status" value="1"/>
</dbReference>
<evidence type="ECO:0000259" key="2">
    <source>
        <dbReference type="Pfam" id="PF18120"/>
    </source>
</evidence>
<dbReference type="AlphaFoldDB" id="A0A561DYQ2"/>
<gene>
    <name evidence="3" type="ORF">FB550_101524</name>
</gene>
<feature type="domain" description="DUF5597" evidence="2">
    <location>
        <begin position="376"/>
        <end position="494"/>
    </location>
</feature>
<dbReference type="Gene3D" id="3.20.20.80">
    <property type="entry name" value="Glycosidases"/>
    <property type="match status" value="1"/>
</dbReference>
<organism evidence="3 4">
    <name type="scientific">Neobacillus bataviensis</name>
    <dbReference type="NCBI Taxonomy" id="220685"/>
    <lineage>
        <taxon>Bacteria</taxon>
        <taxon>Bacillati</taxon>
        <taxon>Bacillota</taxon>
        <taxon>Bacilli</taxon>
        <taxon>Bacillales</taxon>
        <taxon>Bacillaceae</taxon>
        <taxon>Neobacillus</taxon>
    </lineage>
</organism>
<name>A0A561DYQ2_9BACI</name>
<proteinExistence type="predicted"/>
<feature type="domain" description="Glycoside hydrolase 35 catalytic" evidence="1">
    <location>
        <begin position="16"/>
        <end position="212"/>
    </location>
</feature>
<dbReference type="RefSeq" id="WP_144562173.1">
    <property type="nucleotide sequence ID" value="NZ_VIVN01000001.1"/>
</dbReference>
<reference evidence="3 4" key="1">
    <citation type="submission" date="2019-06" db="EMBL/GenBank/DDBJ databases">
        <title>Sorghum-associated microbial communities from plants grown in Nebraska, USA.</title>
        <authorList>
            <person name="Schachtman D."/>
        </authorList>
    </citation>
    <scope>NUCLEOTIDE SEQUENCE [LARGE SCALE GENOMIC DNA]</scope>
    <source>
        <strain evidence="3 4">2482</strain>
    </source>
</reference>
<dbReference type="InterPro" id="IPR017853">
    <property type="entry name" value="GH"/>
</dbReference>
<dbReference type="Pfam" id="PF01301">
    <property type="entry name" value="Glyco_hydro_35"/>
    <property type="match status" value="1"/>
</dbReference>
<dbReference type="Proteomes" id="UP000319671">
    <property type="component" value="Unassembled WGS sequence"/>
</dbReference>
<keyword evidence="4" id="KW-1185">Reference proteome</keyword>
<accession>A0A561DYQ2</accession>
<comment type="caution">
    <text evidence="3">The sequence shown here is derived from an EMBL/GenBank/DDBJ whole genome shotgun (WGS) entry which is preliminary data.</text>
</comment>
<dbReference type="InterPro" id="IPR040719">
    <property type="entry name" value="DUF5597"/>
</dbReference>
<keyword evidence="3" id="KW-0378">Hydrolase</keyword>
<evidence type="ECO:0000313" key="3">
    <source>
        <dbReference type="EMBL" id="TWE08498.1"/>
    </source>
</evidence>
<evidence type="ECO:0000313" key="4">
    <source>
        <dbReference type="Proteomes" id="UP000319671"/>
    </source>
</evidence>
<dbReference type="InterPro" id="IPR031330">
    <property type="entry name" value="Gly_Hdrlase_35_cat"/>
</dbReference>
<dbReference type="GO" id="GO:0016787">
    <property type="term" value="F:hydrolase activity"/>
    <property type="evidence" value="ECO:0007669"/>
    <property type="project" value="UniProtKB-KW"/>
</dbReference>
<dbReference type="Gene3D" id="2.60.220.20">
    <property type="entry name" value="putative beta-Galactosidase from caulobacter crescentus"/>
    <property type="match status" value="1"/>
</dbReference>
<dbReference type="SUPFAM" id="SSF51445">
    <property type="entry name" value="(Trans)glycosidases"/>
    <property type="match status" value="1"/>
</dbReference>
<sequence length="513" mass="58855">MSTIPHIKKNNDIPTLYVHDEPFIALAGEIHNSSASNLQYMEKYVWPNLKTLNMNSVIVPVYWELIEPEENQFDFTIVEGLINQARENNMHLIFLWFGLWKNSESMYVPHWMKKDTRTYFRACKPTGDAINTISPLCKAAIKKDANAFYHLMRFIKSIDSEENTVIVMQVENEIGLLGTDRDYSIKANEAFSQEIPQCVAEEFQVSGTWKEAFGYDASEYFMAYYFSSAVEQITNAGQKAYPLPCYANAWLEQFPWRAGTYPSGGPVMKMHKMWKLMAPSLFCLAPDIYVPYVPDVLDQYSQNGNPLFIPEVRKDAVSATYALYAVGGCNAICYAPFGIEELLMNPEEIDKPPLEIMMALNIDQSAFEIEGSAAYLAKSYSIIENIKPLYFEYRNTSHLQSFVKRNEHDFGKLLHFDAYDILVSYMPKAPYKPTSGGMIFELSENEFVVIGTMMKIQFLSKPGKDTHVELLRFEEGDFVNGEWKAGRVLNGDEKMMIQLKDMPSAYRIQVYEY</sequence>
<evidence type="ECO:0000259" key="1">
    <source>
        <dbReference type="Pfam" id="PF01301"/>
    </source>
</evidence>
<dbReference type="EMBL" id="VIVN01000001">
    <property type="protein sequence ID" value="TWE08498.1"/>
    <property type="molecule type" value="Genomic_DNA"/>
</dbReference>